<dbReference type="Proteomes" id="UP000325797">
    <property type="component" value="Chromosome"/>
</dbReference>
<dbReference type="GO" id="GO:0043565">
    <property type="term" value="F:sequence-specific DNA binding"/>
    <property type="evidence" value="ECO:0007669"/>
    <property type="project" value="TreeGrafter"/>
</dbReference>
<keyword evidence="3" id="KW-0238">DNA-binding</keyword>
<accession>A0A5J6MTG3</accession>
<dbReference type="GO" id="GO:0006351">
    <property type="term" value="P:DNA-templated transcription"/>
    <property type="evidence" value="ECO:0007669"/>
    <property type="project" value="TreeGrafter"/>
</dbReference>
<gene>
    <name evidence="6" type="ORF">FRZ61_05680</name>
</gene>
<dbReference type="PROSITE" id="PS50931">
    <property type="entry name" value="HTH_LYSR"/>
    <property type="match status" value="1"/>
</dbReference>
<evidence type="ECO:0000256" key="3">
    <source>
        <dbReference type="ARBA" id="ARBA00023125"/>
    </source>
</evidence>
<dbReference type="SUPFAM" id="SSF46785">
    <property type="entry name" value="Winged helix' DNA-binding domain"/>
    <property type="match status" value="1"/>
</dbReference>
<evidence type="ECO:0000259" key="5">
    <source>
        <dbReference type="PROSITE" id="PS50931"/>
    </source>
</evidence>
<dbReference type="EMBL" id="CP042582">
    <property type="protein sequence ID" value="QEX20649.1"/>
    <property type="molecule type" value="Genomic_DNA"/>
</dbReference>
<protein>
    <submittedName>
        <fullName evidence="6">LysR family transcriptional regulator</fullName>
    </submittedName>
</protein>
<comment type="similarity">
    <text evidence="1">Belongs to the LysR transcriptional regulatory family.</text>
</comment>
<dbReference type="Pfam" id="PF03466">
    <property type="entry name" value="LysR_substrate"/>
    <property type="match status" value="1"/>
</dbReference>
<evidence type="ECO:0000313" key="6">
    <source>
        <dbReference type="EMBL" id="QEX20649.1"/>
    </source>
</evidence>
<evidence type="ECO:0000256" key="1">
    <source>
        <dbReference type="ARBA" id="ARBA00009437"/>
    </source>
</evidence>
<keyword evidence="4" id="KW-0804">Transcription</keyword>
<reference evidence="6 7" key="1">
    <citation type="submission" date="2019-08" db="EMBL/GenBank/DDBJ databases">
        <title>Hyperibacter terrae gen. nov., sp. nov. and Hyperibacter viscosus sp. nov., two new members in the family Rhodospirillaceae isolated from the rhizosphere of Hypericum perforatum.</title>
        <authorList>
            <person name="Noviana Z."/>
        </authorList>
    </citation>
    <scope>NUCLEOTIDE SEQUENCE [LARGE SCALE GENOMIC DNA]</scope>
    <source>
        <strain evidence="6 7">R5959</strain>
    </source>
</reference>
<dbReference type="InterPro" id="IPR036390">
    <property type="entry name" value="WH_DNA-bd_sf"/>
</dbReference>
<feature type="domain" description="HTH lysR-type" evidence="5">
    <location>
        <begin position="5"/>
        <end position="62"/>
    </location>
</feature>
<dbReference type="InterPro" id="IPR005119">
    <property type="entry name" value="LysR_subst-bd"/>
</dbReference>
<proteinExistence type="inferred from homology"/>
<dbReference type="SUPFAM" id="SSF53850">
    <property type="entry name" value="Periplasmic binding protein-like II"/>
    <property type="match status" value="1"/>
</dbReference>
<dbReference type="PANTHER" id="PTHR30537:SF5">
    <property type="entry name" value="HTH-TYPE TRANSCRIPTIONAL ACTIVATOR TTDR-RELATED"/>
    <property type="match status" value="1"/>
</dbReference>
<keyword evidence="2" id="KW-0805">Transcription regulation</keyword>
<dbReference type="Gene3D" id="1.10.10.10">
    <property type="entry name" value="Winged helix-like DNA-binding domain superfamily/Winged helix DNA-binding domain"/>
    <property type="match status" value="1"/>
</dbReference>
<dbReference type="RefSeq" id="WP_151114878.1">
    <property type="nucleotide sequence ID" value="NZ_CP042582.1"/>
</dbReference>
<dbReference type="InterPro" id="IPR036388">
    <property type="entry name" value="WH-like_DNA-bd_sf"/>
</dbReference>
<name>A0A5J6MTG3_9PROT</name>
<dbReference type="GO" id="GO:0003700">
    <property type="term" value="F:DNA-binding transcription factor activity"/>
    <property type="evidence" value="ECO:0007669"/>
    <property type="project" value="InterPro"/>
</dbReference>
<evidence type="ECO:0000313" key="7">
    <source>
        <dbReference type="Proteomes" id="UP000325797"/>
    </source>
</evidence>
<evidence type="ECO:0000256" key="2">
    <source>
        <dbReference type="ARBA" id="ARBA00023015"/>
    </source>
</evidence>
<organism evidence="6 7">
    <name type="scientific">Hypericibacter adhaerens</name>
    <dbReference type="NCBI Taxonomy" id="2602016"/>
    <lineage>
        <taxon>Bacteria</taxon>
        <taxon>Pseudomonadati</taxon>
        <taxon>Pseudomonadota</taxon>
        <taxon>Alphaproteobacteria</taxon>
        <taxon>Rhodospirillales</taxon>
        <taxon>Dongiaceae</taxon>
        <taxon>Hypericibacter</taxon>
    </lineage>
</organism>
<dbReference type="CDD" id="cd08422">
    <property type="entry name" value="PBP2_CrgA_like"/>
    <property type="match status" value="1"/>
</dbReference>
<dbReference type="InterPro" id="IPR058163">
    <property type="entry name" value="LysR-type_TF_proteobact-type"/>
</dbReference>
<dbReference type="PANTHER" id="PTHR30537">
    <property type="entry name" value="HTH-TYPE TRANSCRIPTIONAL REGULATOR"/>
    <property type="match status" value="1"/>
</dbReference>
<evidence type="ECO:0000256" key="4">
    <source>
        <dbReference type="ARBA" id="ARBA00023163"/>
    </source>
</evidence>
<dbReference type="KEGG" id="hadh:FRZ61_05680"/>
<dbReference type="PRINTS" id="PR00039">
    <property type="entry name" value="HTHLYSR"/>
</dbReference>
<dbReference type="InterPro" id="IPR000847">
    <property type="entry name" value="LysR_HTH_N"/>
</dbReference>
<dbReference type="AlphaFoldDB" id="A0A5J6MTG3"/>
<dbReference type="Pfam" id="PF00126">
    <property type="entry name" value="HTH_1"/>
    <property type="match status" value="1"/>
</dbReference>
<dbReference type="FunFam" id="1.10.10.10:FF:000001">
    <property type="entry name" value="LysR family transcriptional regulator"/>
    <property type="match status" value="1"/>
</dbReference>
<keyword evidence="7" id="KW-1185">Reference proteome</keyword>
<dbReference type="OrthoDB" id="9812435at2"/>
<sequence length="310" mass="34180">MAKLPDFEAWAIFARVAYLGSFSGAAEELSLSKATVSKAVSRLEQNLATPLFHRTSRRLSLTESGRGALERAERILAEGEAVEAEVKAQSAAPRGRVRLAAPMSFGVAHLSPILPDFLKAYPEVSIELSLSDEQVDLVSENFDLALRIATLVDSSLIARRLCEVRILLVGAPSYFAAHGRPKHPKDLAQHRGLFYTLGRSRDAWRFVHKRHGEYAIGIESPLRVNNAELLTPTLLAGLGLALQPEFLVWRELRAGTLETVMTDWTVPPIALHLVTPPSAIRPARVQVLMDFLVKRFSGGTAPWEAPPRKR</sequence>
<dbReference type="Gene3D" id="3.40.190.290">
    <property type="match status" value="1"/>
</dbReference>